<dbReference type="Gene3D" id="2.180.10.10">
    <property type="entry name" value="RHS repeat-associated core"/>
    <property type="match status" value="2"/>
</dbReference>
<keyword evidence="2" id="KW-1185">Reference proteome</keyword>
<protein>
    <recommendedName>
        <fullName evidence="3">RHS repeat-associated core domain-containing protein</fullName>
    </recommendedName>
</protein>
<dbReference type="InterPro" id="IPR022385">
    <property type="entry name" value="Rhs_assc_core"/>
</dbReference>
<name>A0A6N8J1U1_9BACT</name>
<dbReference type="Proteomes" id="UP000468388">
    <property type="component" value="Unassembled WGS sequence"/>
</dbReference>
<dbReference type="InterPro" id="IPR050708">
    <property type="entry name" value="T6SS_VgrG/RHS"/>
</dbReference>
<dbReference type="PANTHER" id="PTHR32305">
    <property type="match status" value="1"/>
</dbReference>
<evidence type="ECO:0000313" key="2">
    <source>
        <dbReference type="Proteomes" id="UP000468388"/>
    </source>
</evidence>
<evidence type="ECO:0008006" key="3">
    <source>
        <dbReference type="Google" id="ProtNLM"/>
    </source>
</evidence>
<comment type="caution">
    <text evidence="1">The sequence shown here is derived from an EMBL/GenBank/DDBJ whole genome shotgun (WGS) entry which is preliminary data.</text>
</comment>
<dbReference type="NCBIfam" id="TIGR03696">
    <property type="entry name" value="Rhs_assc_core"/>
    <property type="match status" value="1"/>
</dbReference>
<accession>A0A6N8J1U1</accession>
<sequence length="1164" mass="127115">MIVKKMPGAGPVYLVYDIRDRLVFTQDAVQRLKSPQEWLVTFYDGLNRPSMTAIYKANTTQTALQTSLNTATSTTQTISYVFPGTADLVLGSYDGSSIITASNSIIFQDSFDSGTGAEFIAEINPAGTGGTTTITATNPSPGISSSELTPLSYTFYDNYNYAGRLPYETGDINKPLAVNNPYPEALSSTSGNLTIGLVTGTKIRVLGTDQWLTTTVYYNDKGRVIQTSSNNNAGGKDITTNLYDFSGKVLSSYLRHTNPRSGQTPKITLLTMMEYDAAGRVLNVKKRLNNDSNQDKIVVANSYDELGQLKQKRLGVTGSSSQLDALNYTYNIQGWLQGINKAIVNTTSTDNWFGQELNYDYGFTTNQYNGNIAGVKWKSKSDGITRAFGYSYDKVNRLTAANFTQQNSTGAAWTQNTVDFSVSNLAYDANGNIKTMTQKGMVGAVPSTIDQLTYSYLTTGSNKLSAVLDASNTSSAKLGDFNNGSNTGDDYSYDGNGNLLTDQNKGISVITYNHLNLPSSITITGKGSISYQYDAAGNKLKKTVTDNTTSTPKITVTDYIGSFVYQQDTLQFLSQEEGRIRLVYNTGQPVSFTYDYFEKDHLGNVRVVLGTRSESSKYAATMETRATATENALFSNIDNTRTALPAGYPADNTTNPNTYVARLNAVNGQKIGPSLVLRVMAGDTIQLGVKAFYKSTGTSTSGTTSANMLAALLQAFSGSSVSEGAHTATGTGSPLSTSFSSTDYDALKQKDPTQNLTDKPKSYLNYALFDDRLSMVNENSGAKQVQGSPDQLQTLGTDRIVIKKTGFLYIYTSNESGEDMFFDNLIVAHNTGPLLEETHYYPFGLTMAGISSKALKGSSYAENKFKYNGKELQSGEFKDDSGLELYDYGARMYDAQIGRWHVQDPMATKYAGYSPYNYVLNNPLSMVDPNGMEGTSTHTDLAGKVLAVYNDGDLGVYKHNDAKTAKDVDESRRKTKSASGGGEKMGETLYWNEFIVPNTNRAEGRILFRESWASTIAGYHEEAMKYDLREVANKSKNNQDFDIKTKRDVAPYGPMTGKKLLGYYASARSAGNFLAGFNGRQGELGGVHISYETYMKLAGALNVGEFNKWNAFRIVTFGTSFGPAPWYGEDEYSGRQIQNGWQGGANLFKSNPDKRINLTPNNIE</sequence>
<organism evidence="1 2">
    <name type="scientific">Chitinophaga oryziterrae</name>
    <dbReference type="NCBI Taxonomy" id="1031224"/>
    <lineage>
        <taxon>Bacteria</taxon>
        <taxon>Pseudomonadati</taxon>
        <taxon>Bacteroidota</taxon>
        <taxon>Chitinophagia</taxon>
        <taxon>Chitinophagales</taxon>
        <taxon>Chitinophagaceae</taxon>
        <taxon>Chitinophaga</taxon>
    </lineage>
</organism>
<dbReference type="OrthoDB" id="976756at2"/>
<gene>
    <name evidence="1" type="ORF">GO495_01210</name>
</gene>
<proteinExistence type="predicted"/>
<dbReference type="PANTHER" id="PTHR32305:SF15">
    <property type="entry name" value="PROTEIN RHSA-RELATED"/>
    <property type="match status" value="1"/>
</dbReference>
<dbReference type="AlphaFoldDB" id="A0A6N8J1U1"/>
<evidence type="ECO:0000313" key="1">
    <source>
        <dbReference type="EMBL" id="MVT39187.1"/>
    </source>
</evidence>
<reference evidence="1 2" key="1">
    <citation type="submission" date="2019-12" db="EMBL/GenBank/DDBJ databases">
        <title>The draft genomic sequence of strain Chitinophaga oryziterrae JCM 16595.</title>
        <authorList>
            <person name="Zhang X."/>
        </authorList>
    </citation>
    <scope>NUCLEOTIDE SEQUENCE [LARGE SCALE GENOMIC DNA]</scope>
    <source>
        <strain evidence="1 2">JCM 16595</strain>
    </source>
</reference>
<dbReference type="EMBL" id="WRXO01000001">
    <property type="protein sequence ID" value="MVT39187.1"/>
    <property type="molecule type" value="Genomic_DNA"/>
</dbReference>